<dbReference type="InterPro" id="IPR024752">
    <property type="entry name" value="Myb/SANT-like_dom"/>
</dbReference>
<dbReference type="PANTHER" id="PTHR47127">
    <property type="entry name" value="10A19I.15"/>
    <property type="match status" value="1"/>
</dbReference>
<feature type="region of interest" description="Disordered" evidence="1">
    <location>
        <begin position="146"/>
        <end position="166"/>
    </location>
</feature>
<gene>
    <name evidence="3" type="ORF">PVAP13_9NG375300</name>
</gene>
<organism evidence="3 4">
    <name type="scientific">Panicum virgatum</name>
    <name type="common">Blackwell switchgrass</name>
    <dbReference type="NCBI Taxonomy" id="38727"/>
    <lineage>
        <taxon>Eukaryota</taxon>
        <taxon>Viridiplantae</taxon>
        <taxon>Streptophyta</taxon>
        <taxon>Embryophyta</taxon>
        <taxon>Tracheophyta</taxon>
        <taxon>Spermatophyta</taxon>
        <taxon>Magnoliopsida</taxon>
        <taxon>Liliopsida</taxon>
        <taxon>Poales</taxon>
        <taxon>Poaceae</taxon>
        <taxon>PACMAD clade</taxon>
        <taxon>Panicoideae</taxon>
        <taxon>Panicodae</taxon>
        <taxon>Paniceae</taxon>
        <taxon>Panicinae</taxon>
        <taxon>Panicum</taxon>
        <taxon>Panicum sect. Hiantes</taxon>
    </lineage>
</organism>
<evidence type="ECO:0000259" key="2">
    <source>
        <dbReference type="Pfam" id="PF12776"/>
    </source>
</evidence>
<reference evidence="3" key="1">
    <citation type="submission" date="2020-05" db="EMBL/GenBank/DDBJ databases">
        <title>WGS assembly of Panicum virgatum.</title>
        <authorList>
            <person name="Lovell J.T."/>
            <person name="Jenkins J."/>
            <person name="Shu S."/>
            <person name="Juenger T.E."/>
            <person name="Schmutz J."/>
        </authorList>
    </citation>
    <scope>NUCLEOTIDE SEQUENCE</scope>
    <source>
        <strain evidence="3">AP13</strain>
    </source>
</reference>
<accession>A0A8T0MW15</accession>
<sequence>MSCFVLRHFTDLVGEGVKTDKGFKDVYLNKVARDLSEFTGQEVTGSQVYNHLRKWHARWVKICRLKEISGSLWDKELNMITLAPEHYAGHVKDAEFLNCHLVNYPQMQAIFASGVATGKYAMGSNEPLGELAEPETIDVDAEAPPTATEANVEPVEPRPGQALGKRKKISEEEGCYLTGLTEAVWGFANAVKESTHSEGAPGIVKAVMDCTNYPKPALMFCLDHLMEHKRSAMGFLDMDAEQKDLCLASFLAKNNYFM</sequence>
<evidence type="ECO:0000256" key="1">
    <source>
        <dbReference type="SAM" id="MobiDB-lite"/>
    </source>
</evidence>
<proteinExistence type="predicted"/>
<dbReference type="EMBL" id="CM029054">
    <property type="protein sequence ID" value="KAG2538966.1"/>
    <property type="molecule type" value="Genomic_DNA"/>
</dbReference>
<feature type="domain" description="Myb/SANT-like" evidence="2">
    <location>
        <begin position="8"/>
        <end position="81"/>
    </location>
</feature>
<evidence type="ECO:0000313" key="4">
    <source>
        <dbReference type="Proteomes" id="UP000823388"/>
    </source>
</evidence>
<comment type="caution">
    <text evidence="3">The sequence shown here is derived from an EMBL/GenBank/DDBJ whole genome shotgun (WGS) entry which is preliminary data.</text>
</comment>
<name>A0A8T0MW15_PANVG</name>
<keyword evidence="4" id="KW-1185">Reference proteome</keyword>
<evidence type="ECO:0000313" key="3">
    <source>
        <dbReference type="EMBL" id="KAG2538966.1"/>
    </source>
</evidence>
<dbReference type="Pfam" id="PF12776">
    <property type="entry name" value="Myb_DNA-bind_3"/>
    <property type="match status" value="1"/>
</dbReference>
<dbReference type="Proteomes" id="UP000823388">
    <property type="component" value="Chromosome 9N"/>
</dbReference>
<dbReference type="AlphaFoldDB" id="A0A8T0MW15"/>
<protein>
    <recommendedName>
        <fullName evidence="2">Myb/SANT-like domain-containing protein</fullName>
    </recommendedName>
</protein>